<keyword evidence="3" id="KW-1185">Reference proteome</keyword>
<accession>A0A0K1ELF4</accession>
<evidence type="ECO:0000256" key="1">
    <source>
        <dbReference type="SAM" id="MobiDB-lite"/>
    </source>
</evidence>
<evidence type="ECO:0000313" key="2">
    <source>
        <dbReference type="EMBL" id="AKT41507.1"/>
    </source>
</evidence>
<dbReference type="STRING" id="52.CMC5_057150"/>
<dbReference type="AlphaFoldDB" id="A0A0K1ELF4"/>
<name>A0A0K1ELF4_CHOCO</name>
<dbReference type="KEGG" id="ccro:CMC5_057150"/>
<protein>
    <recommendedName>
        <fullName evidence="4">HNH endonuclease</fullName>
    </recommendedName>
</protein>
<feature type="region of interest" description="Disordered" evidence="1">
    <location>
        <begin position="1"/>
        <end position="46"/>
    </location>
</feature>
<proteinExistence type="predicted"/>
<reference evidence="2 3" key="1">
    <citation type="submission" date="2015-07" db="EMBL/GenBank/DDBJ databases">
        <title>Genome analysis of myxobacterium Chondromyces crocatus Cm c5 reveals a high potential for natural compound synthesis and the genetic basis for the loss of fruiting body formation.</title>
        <authorList>
            <person name="Zaburannyi N."/>
            <person name="Bunk B."/>
            <person name="Maier J."/>
            <person name="Overmann J."/>
            <person name="Mueller R."/>
        </authorList>
    </citation>
    <scope>NUCLEOTIDE SEQUENCE [LARGE SCALE GENOMIC DNA]</scope>
    <source>
        <strain evidence="2 3">Cm c5</strain>
    </source>
</reference>
<dbReference type="Pfam" id="PF14414">
    <property type="entry name" value="WHH"/>
    <property type="match status" value="1"/>
</dbReference>
<organism evidence="2 3">
    <name type="scientific">Chondromyces crocatus</name>
    <dbReference type="NCBI Taxonomy" id="52"/>
    <lineage>
        <taxon>Bacteria</taxon>
        <taxon>Pseudomonadati</taxon>
        <taxon>Myxococcota</taxon>
        <taxon>Polyangia</taxon>
        <taxon>Polyangiales</taxon>
        <taxon>Polyangiaceae</taxon>
        <taxon>Chondromyces</taxon>
    </lineage>
</organism>
<evidence type="ECO:0008006" key="4">
    <source>
        <dbReference type="Google" id="ProtNLM"/>
    </source>
</evidence>
<gene>
    <name evidence="2" type="ORF">CMC5_057150</name>
</gene>
<dbReference type="InterPro" id="IPR032869">
    <property type="entry name" value="WHH_dom_containing"/>
</dbReference>
<dbReference type="PATRIC" id="fig|52.7.peg.6296"/>
<evidence type="ECO:0000313" key="3">
    <source>
        <dbReference type="Proteomes" id="UP000067626"/>
    </source>
</evidence>
<dbReference type="Proteomes" id="UP000067626">
    <property type="component" value="Chromosome"/>
</dbReference>
<sequence>MFGPPREPKPPAPPKVVEGNLEDAAGTGSTQAPVDVGTSGVRGGWSPQLPATLQTLGRGDAIARRIMDGVRIGMARMLLESAKLGILGGTSRVYVAYTTITAAWNGYKESGLPGALDAVNPASHMVEAGVEASEAAAAEDWEAAGASLFKAGSIGMSILATAVGVGGAITATVGSTAGSAGRAAAAAGRRSGATPVRNAHLANQAHPKTGVPFDRNGYPDFSAFRHPTIGDVRIELSGSRSTDFARANTAAGVTETPAGYTWHHHQDRGLMQLVETNVHKYTGHSGGFSTR</sequence>
<dbReference type="EMBL" id="CP012159">
    <property type="protein sequence ID" value="AKT41507.1"/>
    <property type="molecule type" value="Genomic_DNA"/>
</dbReference>